<name>A0ACB9KYN2_9MYRT</name>
<keyword evidence="2" id="KW-1185">Reference proteome</keyword>
<evidence type="ECO:0000313" key="2">
    <source>
        <dbReference type="Proteomes" id="UP001057402"/>
    </source>
</evidence>
<comment type="caution">
    <text evidence="1">The sequence shown here is derived from an EMBL/GenBank/DDBJ whole genome shotgun (WGS) entry which is preliminary data.</text>
</comment>
<proteinExistence type="predicted"/>
<evidence type="ECO:0000313" key="1">
    <source>
        <dbReference type="EMBL" id="KAI4302106.1"/>
    </source>
</evidence>
<reference evidence="2" key="1">
    <citation type="journal article" date="2023" name="Front. Plant Sci.">
        <title>Chromosomal-level genome assembly of Melastoma candidum provides insights into trichome evolution.</title>
        <authorList>
            <person name="Zhong Y."/>
            <person name="Wu W."/>
            <person name="Sun C."/>
            <person name="Zou P."/>
            <person name="Liu Y."/>
            <person name="Dai S."/>
            <person name="Zhou R."/>
        </authorList>
    </citation>
    <scope>NUCLEOTIDE SEQUENCE [LARGE SCALE GENOMIC DNA]</scope>
</reference>
<protein>
    <submittedName>
        <fullName evidence="1">Uncharacterized protein</fullName>
    </submittedName>
</protein>
<accession>A0ACB9KYN2</accession>
<dbReference type="EMBL" id="CM042891">
    <property type="protein sequence ID" value="KAI4302106.1"/>
    <property type="molecule type" value="Genomic_DNA"/>
</dbReference>
<sequence>MLSEAEYLPRQMTMIDELAVMTWWGGRRVAKKFLELYLDYPNFAWQVSGFYIRELGNFVHGIRFREMAMGKAVHRMLYQDQHYLQLTSGIRGQQSDNGVCLRS</sequence>
<gene>
    <name evidence="1" type="ORF">MLD38_037892</name>
</gene>
<organism evidence="1 2">
    <name type="scientific">Melastoma candidum</name>
    <dbReference type="NCBI Taxonomy" id="119954"/>
    <lineage>
        <taxon>Eukaryota</taxon>
        <taxon>Viridiplantae</taxon>
        <taxon>Streptophyta</taxon>
        <taxon>Embryophyta</taxon>
        <taxon>Tracheophyta</taxon>
        <taxon>Spermatophyta</taxon>
        <taxon>Magnoliopsida</taxon>
        <taxon>eudicotyledons</taxon>
        <taxon>Gunneridae</taxon>
        <taxon>Pentapetalae</taxon>
        <taxon>rosids</taxon>
        <taxon>malvids</taxon>
        <taxon>Myrtales</taxon>
        <taxon>Melastomataceae</taxon>
        <taxon>Melastomatoideae</taxon>
        <taxon>Melastomateae</taxon>
        <taxon>Melastoma</taxon>
    </lineage>
</organism>
<dbReference type="Proteomes" id="UP001057402">
    <property type="component" value="Chromosome 12"/>
</dbReference>